<evidence type="ECO:0000313" key="3">
    <source>
        <dbReference type="EMBL" id="KAL1862953.1"/>
    </source>
</evidence>
<reference evidence="3 4" key="1">
    <citation type="journal article" date="2024" name="IMA Fungus">
        <title>IMA Genome - F19 : A genome assembly and annotation guide to empower mycologists, including annotated draft genome sequences of Ceratocystis pirilliformis, Diaporthe australafricana, Fusarium ophioides, Paecilomyces lecythidis, and Sporothrix stenoceras.</title>
        <authorList>
            <person name="Aylward J."/>
            <person name="Wilson A.M."/>
            <person name="Visagie C.M."/>
            <person name="Spraker J."/>
            <person name="Barnes I."/>
            <person name="Buitendag C."/>
            <person name="Ceriani C."/>
            <person name="Del Mar Angel L."/>
            <person name="du Plessis D."/>
            <person name="Fuchs T."/>
            <person name="Gasser K."/>
            <person name="Kramer D."/>
            <person name="Li W."/>
            <person name="Munsamy K."/>
            <person name="Piso A."/>
            <person name="Price J.L."/>
            <person name="Sonnekus B."/>
            <person name="Thomas C."/>
            <person name="van der Nest A."/>
            <person name="van Dijk A."/>
            <person name="van Heerden A."/>
            <person name="van Vuuren N."/>
            <person name="Yilmaz N."/>
            <person name="Duong T.A."/>
            <person name="van der Merwe N.A."/>
            <person name="Wingfield M.J."/>
            <person name="Wingfield B.D."/>
        </authorList>
    </citation>
    <scope>NUCLEOTIDE SEQUENCE [LARGE SCALE GENOMIC DNA]</scope>
    <source>
        <strain evidence="3 4">CMW 18300</strain>
    </source>
</reference>
<gene>
    <name evidence="3" type="ORF">Daus18300_008284</name>
</gene>
<accession>A0ABR3WIZ4</accession>
<evidence type="ECO:0000259" key="2">
    <source>
        <dbReference type="Pfam" id="PF14420"/>
    </source>
</evidence>
<proteinExistence type="predicted"/>
<sequence>MERSPGYVIASAALPHIQSVHHVTWAERPMMSTPSPDGTTPTSTSASSSSDGPPLHDPPTAAPAPLDWESHKQVIKDLYMGQNLNLNEVVERMRTYNFHATPRMYKAQFARWTWSKYNCKRMRRDLSSGKSIEKSTGKSCHRVKRQRPTKASRKRDPPSSPKTQQPSPPTEVATTSMAAIIRRPQFPQLSVLSYQVAHADDGTRFMQSVLTDIRNHVYSFFSRKPEWQKSPGTGLISAYNYAFYDSFRIAMDSFVKNEHFNGGEILRQAFVEVEEALQTDYSSTFYFFFIDLPDLFLHYGRHDIFVILLAHINRLTALGLRDKIIGAGFASLHALAESNPAFLKHYIGSASGLWCDLLSELRGPRDRSTLLARRNHIRHAHCTDPPKVKALCDDYDHLLGEVKKRWGAGHTASKHLEDVILLTQLNYDHFSNGFAERNEKLIEDVGRKYQLASSTTSSPITPVSIESTSNAGDGKFETLPLDTWDMLDRNIRSNCYHRLACYFAREGNAQRAALCGAKAKEGWKTNFWQLEVEAALVSAGRLFEAETLRRCRLEAQYFGKLLENDWTVATELDYYLNIRPSVLRNMPPTTGGSWAPSLGYGNMSGLRALTKS</sequence>
<dbReference type="PANTHER" id="PTHR38788">
    <property type="entry name" value="CLR5 DOMAIN-CONTAINING PROTEIN"/>
    <property type="match status" value="1"/>
</dbReference>
<dbReference type="PANTHER" id="PTHR38788:SF3">
    <property type="entry name" value="CLR5 DOMAIN-CONTAINING PROTEIN"/>
    <property type="match status" value="1"/>
</dbReference>
<name>A0ABR3WIZ4_9PEZI</name>
<feature type="domain" description="Clr5" evidence="2">
    <location>
        <begin position="66"/>
        <end position="116"/>
    </location>
</feature>
<dbReference type="InterPro" id="IPR025676">
    <property type="entry name" value="Clr5_dom"/>
</dbReference>
<evidence type="ECO:0000313" key="4">
    <source>
        <dbReference type="Proteomes" id="UP001583177"/>
    </source>
</evidence>
<keyword evidence="4" id="KW-1185">Reference proteome</keyword>
<protein>
    <recommendedName>
        <fullName evidence="2">Clr5 domain-containing protein</fullName>
    </recommendedName>
</protein>
<dbReference type="EMBL" id="JAWRVE010000076">
    <property type="protein sequence ID" value="KAL1862953.1"/>
    <property type="molecule type" value="Genomic_DNA"/>
</dbReference>
<feature type="region of interest" description="Disordered" evidence="1">
    <location>
        <begin position="29"/>
        <end position="65"/>
    </location>
</feature>
<feature type="compositionally biased region" description="Low complexity" evidence="1">
    <location>
        <begin position="32"/>
        <end position="53"/>
    </location>
</feature>
<comment type="caution">
    <text evidence="3">The sequence shown here is derived from an EMBL/GenBank/DDBJ whole genome shotgun (WGS) entry which is preliminary data.</text>
</comment>
<feature type="compositionally biased region" description="Basic residues" evidence="1">
    <location>
        <begin position="139"/>
        <end position="153"/>
    </location>
</feature>
<dbReference type="Proteomes" id="UP001583177">
    <property type="component" value="Unassembled WGS sequence"/>
</dbReference>
<organism evidence="3 4">
    <name type="scientific">Diaporthe australafricana</name>
    <dbReference type="NCBI Taxonomy" id="127596"/>
    <lineage>
        <taxon>Eukaryota</taxon>
        <taxon>Fungi</taxon>
        <taxon>Dikarya</taxon>
        <taxon>Ascomycota</taxon>
        <taxon>Pezizomycotina</taxon>
        <taxon>Sordariomycetes</taxon>
        <taxon>Sordariomycetidae</taxon>
        <taxon>Diaporthales</taxon>
        <taxon>Diaporthaceae</taxon>
        <taxon>Diaporthe</taxon>
    </lineage>
</organism>
<feature type="region of interest" description="Disordered" evidence="1">
    <location>
        <begin position="125"/>
        <end position="173"/>
    </location>
</feature>
<feature type="compositionally biased region" description="Basic and acidic residues" evidence="1">
    <location>
        <begin position="125"/>
        <end position="136"/>
    </location>
</feature>
<evidence type="ECO:0000256" key="1">
    <source>
        <dbReference type="SAM" id="MobiDB-lite"/>
    </source>
</evidence>
<dbReference type="Pfam" id="PF14420">
    <property type="entry name" value="Clr5"/>
    <property type="match status" value="1"/>
</dbReference>